<evidence type="ECO:0000313" key="1">
    <source>
        <dbReference type="EMBL" id="QJW84727.1"/>
    </source>
</evidence>
<sequence length="135" mass="14852">MKPFHLDPEMKTAMRGVFYPTGYMVLMFPGEQQARDAGKLLADGGIAEDAVALITPEDFRRQIVGATGDDDMLPSAGTEGDTVRRFTELAAEGHHGLIIHAPSSDESDRVMALLKDCPISYGQKYRRLVIEDIVE</sequence>
<name>A0ABX6P4T9_9BURK</name>
<reference evidence="1 2" key="2">
    <citation type="submission" date="2020-05" db="EMBL/GenBank/DDBJ databases">
        <authorList>
            <person name="Khan S.A."/>
            <person name="Jeon C.O."/>
            <person name="Chun B.H."/>
        </authorList>
    </citation>
    <scope>NUCLEOTIDE SEQUENCE [LARGE SCALE GENOMIC DNA]</scope>
    <source>
        <strain evidence="1 2">H242</strain>
    </source>
</reference>
<reference evidence="1 2" key="1">
    <citation type="submission" date="2020-05" db="EMBL/GenBank/DDBJ databases">
        <title>Ramlibacter rhizophilus sp. nov., isolated from rhizosphere soil of national flower Mugunghwa from South Korea.</title>
        <authorList>
            <person name="Zheng-Fei Y."/>
            <person name="Huan T."/>
        </authorList>
    </citation>
    <scope>NUCLEOTIDE SEQUENCE [LARGE SCALE GENOMIC DNA]</scope>
    <source>
        <strain evidence="1 2">H242</strain>
    </source>
</reference>
<organism evidence="1 2">
    <name type="scientific">Ramlibacter terrae</name>
    <dbReference type="NCBI Taxonomy" id="2732511"/>
    <lineage>
        <taxon>Bacteria</taxon>
        <taxon>Pseudomonadati</taxon>
        <taxon>Pseudomonadota</taxon>
        <taxon>Betaproteobacteria</taxon>
        <taxon>Burkholderiales</taxon>
        <taxon>Comamonadaceae</taxon>
        <taxon>Ramlibacter</taxon>
    </lineage>
</organism>
<keyword evidence="2" id="KW-1185">Reference proteome</keyword>
<dbReference type="EMBL" id="CP053418">
    <property type="protein sequence ID" value="QJW84727.1"/>
    <property type="molecule type" value="Genomic_DNA"/>
</dbReference>
<protein>
    <submittedName>
        <fullName evidence="1">RNA-binding protein</fullName>
    </submittedName>
</protein>
<accession>A0ABX6P4T9</accession>
<proteinExistence type="predicted"/>
<dbReference type="Proteomes" id="UP000500826">
    <property type="component" value="Chromosome"/>
</dbReference>
<evidence type="ECO:0000313" key="2">
    <source>
        <dbReference type="Proteomes" id="UP000500826"/>
    </source>
</evidence>
<gene>
    <name evidence="1" type="ORF">HK414_16655</name>
</gene>